<dbReference type="STRING" id="290338.CKO_00053"/>
<gene>
    <name evidence="2" type="ordered locus">CKO_00053</name>
</gene>
<protein>
    <submittedName>
        <fullName evidence="2">Uncharacterized protein</fullName>
    </submittedName>
</protein>
<sequence>MASDVVLPGGATFTGPTKSVGRIRQSRHPAIINFLTGNHRCPNGNSRHRKAPRILSATLIVRTL</sequence>
<evidence type="ECO:0000313" key="3">
    <source>
        <dbReference type="Proteomes" id="UP000008148"/>
    </source>
</evidence>
<dbReference type="HOGENOM" id="CLU_2859604_0_0_6"/>
<keyword evidence="3" id="KW-1185">Reference proteome</keyword>
<feature type="region of interest" description="Disordered" evidence="1">
    <location>
        <begin position="1"/>
        <end position="22"/>
    </location>
</feature>
<reference evidence="2 3" key="1">
    <citation type="submission" date="2007-08" db="EMBL/GenBank/DDBJ databases">
        <authorList>
            <consortium name="The Citrobacter koseri Genome Sequencing Project"/>
            <person name="McClelland M."/>
            <person name="Sanderson E.K."/>
            <person name="Porwollik S."/>
            <person name="Spieth J."/>
            <person name="Clifton W.S."/>
            <person name="Latreille P."/>
            <person name="Courtney L."/>
            <person name="Wang C."/>
            <person name="Pepin K."/>
            <person name="Bhonagiri V."/>
            <person name="Nash W."/>
            <person name="Johnson M."/>
            <person name="Thiruvilangam P."/>
            <person name="Wilson R."/>
        </authorList>
    </citation>
    <scope>NUCLEOTIDE SEQUENCE [LARGE SCALE GENOMIC DNA]</scope>
    <source>
        <strain evidence="3">ATCC BAA-895 / CDC 4225-83 / SGSC4696</strain>
    </source>
</reference>
<accession>A8ACL9</accession>
<evidence type="ECO:0000313" key="2">
    <source>
        <dbReference type="EMBL" id="ABV11232.1"/>
    </source>
</evidence>
<dbReference type="AlphaFoldDB" id="A8ACL9"/>
<dbReference type="Proteomes" id="UP000008148">
    <property type="component" value="Chromosome"/>
</dbReference>
<proteinExistence type="predicted"/>
<dbReference type="KEGG" id="cko:CKO_00053"/>
<organism evidence="2 3">
    <name type="scientific">Citrobacter koseri (strain ATCC BAA-895 / CDC 4225-83 / SGSC4696)</name>
    <dbReference type="NCBI Taxonomy" id="290338"/>
    <lineage>
        <taxon>Bacteria</taxon>
        <taxon>Pseudomonadati</taxon>
        <taxon>Pseudomonadota</taxon>
        <taxon>Gammaproteobacteria</taxon>
        <taxon>Enterobacterales</taxon>
        <taxon>Enterobacteriaceae</taxon>
        <taxon>Citrobacter</taxon>
    </lineage>
</organism>
<dbReference type="EMBL" id="CP000822">
    <property type="protein sequence ID" value="ABV11232.1"/>
    <property type="molecule type" value="Genomic_DNA"/>
</dbReference>
<evidence type="ECO:0000256" key="1">
    <source>
        <dbReference type="SAM" id="MobiDB-lite"/>
    </source>
</evidence>
<name>A8ACL9_CITK8</name>